<feature type="transmembrane region" description="Helical" evidence="1">
    <location>
        <begin position="28"/>
        <end position="55"/>
    </location>
</feature>
<evidence type="ECO:0000256" key="1">
    <source>
        <dbReference type="SAM" id="Phobius"/>
    </source>
</evidence>
<gene>
    <name evidence="2" type="ORF">HUG10_05660</name>
</gene>
<protein>
    <submittedName>
        <fullName evidence="2">Uncharacterized protein</fullName>
    </submittedName>
</protein>
<accession>A0A7D5GHS0</accession>
<reference evidence="2 3" key="1">
    <citation type="submission" date="2020-07" db="EMBL/GenBank/DDBJ databases">
        <title>Gai3-2, isolated from salt lake.</title>
        <authorList>
            <person name="Cui H."/>
            <person name="Shi X."/>
        </authorList>
    </citation>
    <scope>NUCLEOTIDE SEQUENCE [LARGE SCALE GENOMIC DNA]</scope>
    <source>
        <strain evidence="2 3">Gai3-2</strain>
    </source>
</reference>
<keyword evidence="1" id="KW-1133">Transmembrane helix</keyword>
<organism evidence="2 3">
    <name type="scientific">Halorarum halophilum</name>
    <dbReference type="NCBI Taxonomy" id="2743090"/>
    <lineage>
        <taxon>Archaea</taxon>
        <taxon>Methanobacteriati</taxon>
        <taxon>Methanobacteriota</taxon>
        <taxon>Stenosarchaea group</taxon>
        <taxon>Halobacteria</taxon>
        <taxon>Halobacteriales</taxon>
        <taxon>Haloferacaceae</taxon>
        <taxon>Halorarum</taxon>
    </lineage>
</organism>
<dbReference type="KEGG" id="halg:HUG10_05660"/>
<feature type="transmembrane region" description="Helical" evidence="1">
    <location>
        <begin position="67"/>
        <end position="85"/>
    </location>
</feature>
<feature type="transmembrane region" description="Helical" evidence="1">
    <location>
        <begin position="105"/>
        <end position="123"/>
    </location>
</feature>
<proteinExistence type="predicted"/>
<evidence type="ECO:0000313" key="2">
    <source>
        <dbReference type="EMBL" id="QLG29430.1"/>
    </source>
</evidence>
<dbReference type="EMBL" id="CP058529">
    <property type="protein sequence ID" value="QLG29430.1"/>
    <property type="molecule type" value="Genomic_DNA"/>
</dbReference>
<keyword evidence="1" id="KW-0812">Transmembrane</keyword>
<sequence length="125" mass="12739">MRAAAGRVVDSVRVSERRRVAVVVGVPFLFWLVVELAANLGILPLVAAAVLGAFLYTRGTAQDTLAAGAYGTGLLAVGVAAVQLYQSVAGGSTEALADTVARLAGWPLTGVVLIVLGAWLHGADL</sequence>
<dbReference type="OrthoDB" id="351294at2157"/>
<dbReference type="AlphaFoldDB" id="A0A7D5GHS0"/>
<keyword evidence="1" id="KW-0472">Membrane</keyword>
<keyword evidence="3" id="KW-1185">Reference proteome</keyword>
<evidence type="ECO:0000313" key="3">
    <source>
        <dbReference type="Proteomes" id="UP000509750"/>
    </source>
</evidence>
<name>A0A7D5GHS0_9EURY</name>
<dbReference type="Proteomes" id="UP000509750">
    <property type="component" value="Chromosome"/>
</dbReference>